<dbReference type="RefSeq" id="WP_229954741.1">
    <property type="nucleotide sequence ID" value="NZ_BAAAEM010000002.1"/>
</dbReference>
<keyword evidence="1" id="KW-1133">Transmembrane helix</keyword>
<evidence type="ECO:0000256" key="1">
    <source>
        <dbReference type="SAM" id="Phobius"/>
    </source>
</evidence>
<dbReference type="SUPFAM" id="SSF52200">
    <property type="entry name" value="Toll/Interleukin receptor TIR domain"/>
    <property type="match status" value="1"/>
</dbReference>
<gene>
    <name evidence="3" type="ORF">GCM10009096_19320</name>
</gene>
<dbReference type="Proteomes" id="UP001500713">
    <property type="component" value="Unassembled WGS sequence"/>
</dbReference>
<dbReference type="PROSITE" id="PS50104">
    <property type="entry name" value="TIR"/>
    <property type="match status" value="1"/>
</dbReference>
<keyword evidence="4" id="KW-1185">Reference proteome</keyword>
<evidence type="ECO:0000313" key="4">
    <source>
        <dbReference type="Proteomes" id="UP001500713"/>
    </source>
</evidence>
<organism evidence="3 4">
    <name type="scientific">Parasphingorhabdus litoris</name>
    <dbReference type="NCBI Taxonomy" id="394733"/>
    <lineage>
        <taxon>Bacteria</taxon>
        <taxon>Pseudomonadati</taxon>
        <taxon>Pseudomonadota</taxon>
        <taxon>Alphaproteobacteria</taxon>
        <taxon>Sphingomonadales</taxon>
        <taxon>Sphingomonadaceae</taxon>
        <taxon>Parasphingorhabdus</taxon>
    </lineage>
</organism>
<dbReference type="InterPro" id="IPR000157">
    <property type="entry name" value="TIR_dom"/>
</dbReference>
<dbReference type="Pfam" id="PF13676">
    <property type="entry name" value="TIR_2"/>
    <property type="match status" value="1"/>
</dbReference>
<feature type="domain" description="TIR" evidence="2">
    <location>
        <begin position="10"/>
        <end position="157"/>
    </location>
</feature>
<dbReference type="Gene3D" id="3.40.50.10140">
    <property type="entry name" value="Toll/interleukin-1 receptor homology (TIR) domain"/>
    <property type="match status" value="1"/>
</dbReference>
<proteinExistence type="predicted"/>
<protein>
    <recommendedName>
        <fullName evidence="2">TIR domain-containing protein</fullName>
    </recommendedName>
</protein>
<dbReference type="SUPFAM" id="SSF48452">
    <property type="entry name" value="TPR-like"/>
    <property type="match status" value="1"/>
</dbReference>
<dbReference type="InterPro" id="IPR011990">
    <property type="entry name" value="TPR-like_helical_dom_sf"/>
</dbReference>
<accession>A0ABN1AIQ7</accession>
<feature type="transmembrane region" description="Helical" evidence="1">
    <location>
        <begin position="181"/>
        <end position="203"/>
    </location>
</feature>
<name>A0ABN1AIQ7_9SPHN</name>
<keyword evidence="1" id="KW-0472">Membrane</keyword>
<evidence type="ECO:0000259" key="2">
    <source>
        <dbReference type="PROSITE" id="PS50104"/>
    </source>
</evidence>
<reference evidence="3 4" key="1">
    <citation type="journal article" date="2019" name="Int. J. Syst. Evol. Microbiol.">
        <title>The Global Catalogue of Microorganisms (GCM) 10K type strain sequencing project: providing services to taxonomists for standard genome sequencing and annotation.</title>
        <authorList>
            <consortium name="The Broad Institute Genomics Platform"/>
            <consortium name="The Broad Institute Genome Sequencing Center for Infectious Disease"/>
            <person name="Wu L."/>
            <person name="Ma J."/>
        </authorList>
    </citation>
    <scope>NUCLEOTIDE SEQUENCE [LARGE SCALE GENOMIC DNA]</scope>
    <source>
        <strain evidence="3 4">JCM 14162</strain>
    </source>
</reference>
<dbReference type="InterPro" id="IPR035897">
    <property type="entry name" value="Toll_tir_struct_dom_sf"/>
</dbReference>
<dbReference type="EMBL" id="BAAAEM010000002">
    <property type="protein sequence ID" value="GAA0477559.1"/>
    <property type="molecule type" value="Genomic_DNA"/>
</dbReference>
<sequence length="525" mass="59054">MVIRSELESTEFRAFVSYSHSDAAIAKKIHRKMEAYKLPKLLRDMQSGGTKDGRLGQLFRDREDLPAALDLSKSVKAALAQSQVLIVLCSPNAKNSPWVAKEIELFRELHPDRPILAALVAGEPDEAFPPALIQEGEPLAADLRKEGDGWRLGLFKLIAGVAEVPLDALVQRDAQRQFRSVMAVTLATTIGLLTMIGMTYYAIQQRNEAQHQQAQAEALIEFMLTDLRGSLKGVGRLDIMTAVNEKTMDYYEAQGDLSTLSAESLALRARNLHGWGEIDEKRGDMNAAFEKFSEAHRVTEALLAKDPSNHERIFTHAQSENWLSHLAYWGKDFEEAKSRTAKNKALISRLMKAPQKKPDWARHAGYSYGADCARLVAADDKPKAALKECSQALDHIKTLIKIAPDDKQAISDLANRHAWLSDAYFADGQDDKGFVHRGEQLRLVKSLVEGNPENRSWQEQWAATQMSYAQLLMGHQRDSEALEYAKRAYKIANELASLDPDNSRYMIWKERTEKLIKLKEIENDK</sequence>
<keyword evidence="1" id="KW-0812">Transmembrane</keyword>
<dbReference type="Gene3D" id="1.25.40.10">
    <property type="entry name" value="Tetratricopeptide repeat domain"/>
    <property type="match status" value="1"/>
</dbReference>
<evidence type="ECO:0000313" key="3">
    <source>
        <dbReference type="EMBL" id="GAA0477559.1"/>
    </source>
</evidence>
<comment type="caution">
    <text evidence="3">The sequence shown here is derived from an EMBL/GenBank/DDBJ whole genome shotgun (WGS) entry which is preliminary data.</text>
</comment>